<dbReference type="OrthoDB" id="7808378at2759"/>
<feature type="transmembrane region" description="Helical" evidence="1">
    <location>
        <begin position="121"/>
        <end position="143"/>
    </location>
</feature>
<accession>B4MYG3</accession>
<dbReference type="STRING" id="7260.B4MYG3"/>
<gene>
    <name evidence="2" type="primary">Dwil\GK22082</name>
    <name evidence="2" type="ORF">Dwil_GK22082</name>
</gene>
<dbReference type="GO" id="GO:0005886">
    <property type="term" value="C:plasma membrane"/>
    <property type="evidence" value="ECO:0007669"/>
    <property type="project" value="TreeGrafter"/>
</dbReference>
<dbReference type="AlphaFoldDB" id="B4MYG3"/>
<dbReference type="Proteomes" id="UP000007798">
    <property type="component" value="Unassembled WGS sequence"/>
</dbReference>
<organism evidence="2 3">
    <name type="scientific">Drosophila willistoni</name>
    <name type="common">Fruit fly</name>
    <dbReference type="NCBI Taxonomy" id="7260"/>
    <lineage>
        <taxon>Eukaryota</taxon>
        <taxon>Metazoa</taxon>
        <taxon>Ecdysozoa</taxon>
        <taxon>Arthropoda</taxon>
        <taxon>Hexapoda</taxon>
        <taxon>Insecta</taxon>
        <taxon>Pterygota</taxon>
        <taxon>Neoptera</taxon>
        <taxon>Endopterygota</taxon>
        <taxon>Diptera</taxon>
        <taxon>Brachycera</taxon>
        <taxon>Muscomorpha</taxon>
        <taxon>Ephydroidea</taxon>
        <taxon>Drosophilidae</taxon>
        <taxon>Drosophila</taxon>
        <taxon>Sophophora</taxon>
    </lineage>
</organism>
<feature type="transmembrane region" description="Helical" evidence="1">
    <location>
        <begin position="67"/>
        <end position="86"/>
    </location>
</feature>
<sequence>MVCLCKYMRKILQRCCFCYSLRTGTLIFGCIFLTWFCYLTFGTAFMMECIFPNEYLRDSFPPAALKTTMVFSFFGIIAAAFLCIGVHNNNEILFIPFLVLTPIWMFVHILALIIYSFVVVIIILIVITLFVLLYAWLVVWSYFVELLYAYDEDLYLPTYT</sequence>
<dbReference type="EMBL" id="CH963894">
    <property type="protein sequence ID" value="EDW77152.2"/>
    <property type="molecule type" value="Genomic_DNA"/>
</dbReference>
<keyword evidence="1" id="KW-0472">Membrane</keyword>
<reference evidence="2 3" key="1">
    <citation type="journal article" date="2007" name="Nature">
        <title>Evolution of genes and genomes on the Drosophila phylogeny.</title>
        <authorList>
            <consortium name="Drosophila 12 Genomes Consortium"/>
            <person name="Clark A.G."/>
            <person name="Eisen M.B."/>
            <person name="Smith D.R."/>
            <person name="Bergman C.M."/>
            <person name="Oliver B."/>
            <person name="Markow T.A."/>
            <person name="Kaufman T.C."/>
            <person name="Kellis M."/>
            <person name="Gelbart W."/>
            <person name="Iyer V.N."/>
            <person name="Pollard D.A."/>
            <person name="Sackton T.B."/>
            <person name="Larracuente A.M."/>
            <person name="Singh N.D."/>
            <person name="Abad J.P."/>
            <person name="Abt D.N."/>
            <person name="Adryan B."/>
            <person name="Aguade M."/>
            <person name="Akashi H."/>
            <person name="Anderson W.W."/>
            <person name="Aquadro C.F."/>
            <person name="Ardell D.H."/>
            <person name="Arguello R."/>
            <person name="Artieri C.G."/>
            <person name="Barbash D.A."/>
            <person name="Barker D."/>
            <person name="Barsanti P."/>
            <person name="Batterham P."/>
            <person name="Batzoglou S."/>
            <person name="Begun D."/>
            <person name="Bhutkar A."/>
            <person name="Blanco E."/>
            <person name="Bosak S.A."/>
            <person name="Bradley R.K."/>
            <person name="Brand A.D."/>
            <person name="Brent M.R."/>
            <person name="Brooks A.N."/>
            <person name="Brown R.H."/>
            <person name="Butlin R.K."/>
            <person name="Caggese C."/>
            <person name="Calvi B.R."/>
            <person name="Bernardo de Carvalho A."/>
            <person name="Caspi A."/>
            <person name="Castrezana S."/>
            <person name="Celniker S.E."/>
            <person name="Chang J.L."/>
            <person name="Chapple C."/>
            <person name="Chatterji S."/>
            <person name="Chinwalla A."/>
            <person name="Civetta A."/>
            <person name="Clifton S.W."/>
            <person name="Comeron J.M."/>
            <person name="Costello J.C."/>
            <person name="Coyne J.A."/>
            <person name="Daub J."/>
            <person name="David R.G."/>
            <person name="Delcher A.L."/>
            <person name="Delehaunty K."/>
            <person name="Do C.B."/>
            <person name="Ebling H."/>
            <person name="Edwards K."/>
            <person name="Eickbush T."/>
            <person name="Evans J.D."/>
            <person name="Filipski A."/>
            <person name="Findeiss S."/>
            <person name="Freyhult E."/>
            <person name="Fulton L."/>
            <person name="Fulton R."/>
            <person name="Garcia A.C."/>
            <person name="Gardiner A."/>
            <person name="Garfield D.A."/>
            <person name="Garvin B.E."/>
            <person name="Gibson G."/>
            <person name="Gilbert D."/>
            <person name="Gnerre S."/>
            <person name="Godfrey J."/>
            <person name="Good R."/>
            <person name="Gotea V."/>
            <person name="Gravely B."/>
            <person name="Greenberg A.J."/>
            <person name="Griffiths-Jones S."/>
            <person name="Gross S."/>
            <person name="Guigo R."/>
            <person name="Gustafson E.A."/>
            <person name="Haerty W."/>
            <person name="Hahn M.W."/>
            <person name="Halligan D.L."/>
            <person name="Halpern A.L."/>
            <person name="Halter G.M."/>
            <person name="Han M.V."/>
            <person name="Heger A."/>
            <person name="Hillier L."/>
            <person name="Hinrichs A.S."/>
            <person name="Holmes I."/>
            <person name="Hoskins R.A."/>
            <person name="Hubisz M.J."/>
            <person name="Hultmark D."/>
            <person name="Huntley M.A."/>
            <person name="Jaffe D.B."/>
            <person name="Jagadeeshan S."/>
            <person name="Jeck W.R."/>
            <person name="Johnson J."/>
            <person name="Jones C.D."/>
            <person name="Jordan W.C."/>
            <person name="Karpen G.H."/>
            <person name="Kataoka E."/>
            <person name="Keightley P.D."/>
            <person name="Kheradpour P."/>
            <person name="Kirkness E.F."/>
            <person name="Koerich L.B."/>
            <person name="Kristiansen K."/>
            <person name="Kudrna D."/>
            <person name="Kulathinal R.J."/>
            <person name="Kumar S."/>
            <person name="Kwok R."/>
            <person name="Lander E."/>
            <person name="Langley C.H."/>
            <person name="Lapoint R."/>
            <person name="Lazzaro B.P."/>
            <person name="Lee S.J."/>
            <person name="Levesque L."/>
            <person name="Li R."/>
            <person name="Lin C.F."/>
            <person name="Lin M.F."/>
            <person name="Lindblad-Toh K."/>
            <person name="Llopart A."/>
            <person name="Long M."/>
            <person name="Low L."/>
            <person name="Lozovsky E."/>
            <person name="Lu J."/>
            <person name="Luo M."/>
            <person name="Machado C.A."/>
            <person name="Makalowski W."/>
            <person name="Marzo M."/>
            <person name="Matsuda M."/>
            <person name="Matzkin L."/>
            <person name="McAllister B."/>
            <person name="McBride C.S."/>
            <person name="McKernan B."/>
            <person name="McKernan K."/>
            <person name="Mendez-Lago M."/>
            <person name="Minx P."/>
            <person name="Mollenhauer M.U."/>
            <person name="Montooth K."/>
            <person name="Mount S.M."/>
            <person name="Mu X."/>
            <person name="Myers E."/>
            <person name="Negre B."/>
            <person name="Newfeld S."/>
            <person name="Nielsen R."/>
            <person name="Noor M.A."/>
            <person name="O'Grady P."/>
            <person name="Pachter L."/>
            <person name="Papaceit M."/>
            <person name="Parisi M.J."/>
            <person name="Parisi M."/>
            <person name="Parts L."/>
            <person name="Pedersen J.S."/>
            <person name="Pesole G."/>
            <person name="Phillippy A.M."/>
            <person name="Ponting C.P."/>
            <person name="Pop M."/>
            <person name="Porcelli D."/>
            <person name="Powell J.R."/>
            <person name="Prohaska S."/>
            <person name="Pruitt K."/>
            <person name="Puig M."/>
            <person name="Quesneville H."/>
            <person name="Ram K.R."/>
            <person name="Rand D."/>
            <person name="Rasmussen M.D."/>
            <person name="Reed L.K."/>
            <person name="Reenan R."/>
            <person name="Reily A."/>
            <person name="Remington K.A."/>
            <person name="Rieger T.T."/>
            <person name="Ritchie M.G."/>
            <person name="Robin C."/>
            <person name="Rogers Y.H."/>
            <person name="Rohde C."/>
            <person name="Rozas J."/>
            <person name="Rubenfield M.J."/>
            <person name="Ruiz A."/>
            <person name="Russo S."/>
            <person name="Salzberg S.L."/>
            <person name="Sanchez-Gracia A."/>
            <person name="Saranga D.J."/>
            <person name="Sato H."/>
            <person name="Schaeffer S.W."/>
            <person name="Schatz M.C."/>
            <person name="Schlenke T."/>
            <person name="Schwartz R."/>
            <person name="Segarra C."/>
            <person name="Singh R.S."/>
            <person name="Sirot L."/>
            <person name="Sirota M."/>
            <person name="Sisneros N.B."/>
            <person name="Smith C.D."/>
            <person name="Smith T.F."/>
            <person name="Spieth J."/>
            <person name="Stage D.E."/>
            <person name="Stark A."/>
            <person name="Stephan W."/>
            <person name="Strausberg R.L."/>
            <person name="Strempel S."/>
            <person name="Sturgill D."/>
            <person name="Sutton G."/>
            <person name="Sutton G.G."/>
            <person name="Tao W."/>
            <person name="Teichmann S."/>
            <person name="Tobari Y.N."/>
            <person name="Tomimura Y."/>
            <person name="Tsolas J.M."/>
            <person name="Valente V.L."/>
            <person name="Venter E."/>
            <person name="Venter J.C."/>
            <person name="Vicario S."/>
            <person name="Vieira F.G."/>
            <person name="Vilella A.J."/>
            <person name="Villasante A."/>
            <person name="Walenz B."/>
            <person name="Wang J."/>
            <person name="Wasserman M."/>
            <person name="Watts T."/>
            <person name="Wilson D."/>
            <person name="Wilson R.K."/>
            <person name="Wing R.A."/>
            <person name="Wolfner M.F."/>
            <person name="Wong A."/>
            <person name="Wong G.K."/>
            <person name="Wu C.I."/>
            <person name="Wu G."/>
            <person name="Yamamoto D."/>
            <person name="Yang H.P."/>
            <person name="Yang S.P."/>
            <person name="Yorke J.A."/>
            <person name="Yoshida K."/>
            <person name="Zdobnov E."/>
            <person name="Zhang P."/>
            <person name="Zhang Y."/>
            <person name="Zimin A.V."/>
            <person name="Baldwin J."/>
            <person name="Abdouelleil A."/>
            <person name="Abdulkadir J."/>
            <person name="Abebe A."/>
            <person name="Abera B."/>
            <person name="Abreu J."/>
            <person name="Acer S.C."/>
            <person name="Aftuck L."/>
            <person name="Alexander A."/>
            <person name="An P."/>
            <person name="Anderson E."/>
            <person name="Anderson S."/>
            <person name="Arachi H."/>
            <person name="Azer M."/>
            <person name="Bachantsang P."/>
            <person name="Barry A."/>
            <person name="Bayul T."/>
            <person name="Berlin A."/>
            <person name="Bessette D."/>
            <person name="Bloom T."/>
            <person name="Blye J."/>
            <person name="Boguslavskiy L."/>
            <person name="Bonnet C."/>
            <person name="Boukhgalter B."/>
            <person name="Bourzgui I."/>
            <person name="Brown A."/>
            <person name="Cahill P."/>
            <person name="Channer S."/>
            <person name="Cheshatsang Y."/>
            <person name="Chuda L."/>
            <person name="Citroen M."/>
            <person name="Collymore A."/>
            <person name="Cooke P."/>
            <person name="Costello M."/>
            <person name="D'Aco K."/>
            <person name="Daza R."/>
            <person name="De Haan G."/>
            <person name="DeGray S."/>
            <person name="DeMaso C."/>
            <person name="Dhargay N."/>
            <person name="Dooley K."/>
            <person name="Dooley E."/>
            <person name="Doricent M."/>
            <person name="Dorje P."/>
            <person name="Dorjee K."/>
            <person name="Dupes A."/>
            <person name="Elong R."/>
            <person name="Falk J."/>
            <person name="Farina A."/>
            <person name="Faro S."/>
            <person name="Ferguson D."/>
            <person name="Fisher S."/>
            <person name="Foley C.D."/>
            <person name="Franke A."/>
            <person name="Friedrich D."/>
            <person name="Gadbois L."/>
            <person name="Gearin G."/>
            <person name="Gearin C.R."/>
            <person name="Giannoukos G."/>
            <person name="Goode T."/>
            <person name="Graham J."/>
            <person name="Grandbois E."/>
            <person name="Grewal S."/>
            <person name="Gyaltsen K."/>
            <person name="Hafez N."/>
            <person name="Hagos B."/>
            <person name="Hall J."/>
            <person name="Henson C."/>
            <person name="Hollinger A."/>
            <person name="Honan T."/>
            <person name="Huard M.D."/>
            <person name="Hughes L."/>
            <person name="Hurhula B."/>
            <person name="Husby M.E."/>
            <person name="Kamat A."/>
            <person name="Kanga B."/>
            <person name="Kashin S."/>
            <person name="Khazanovich D."/>
            <person name="Kisner P."/>
            <person name="Lance K."/>
            <person name="Lara M."/>
            <person name="Lee W."/>
            <person name="Lennon N."/>
            <person name="Letendre F."/>
            <person name="LeVine R."/>
            <person name="Lipovsky A."/>
            <person name="Liu X."/>
            <person name="Liu J."/>
            <person name="Liu S."/>
            <person name="Lokyitsang T."/>
            <person name="Lokyitsang Y."/>
            <person name="Lubonja R."/>
            <person name="Lui A."/>
            <person name="MacDonald P."/>
            <person name="Magnisalis V."/>
            <person name="Maru K."/>
            <person name="Matthews C."/>
            <person name="McCusker W."/>
            <person name="McDonough S."/>
            <person name="Mehta T."/>
            <person name="Meldrim J."/>
            <person name="Meneus L."/>
            <person name="Mihai O."/>
            <person name="Mihalev A."/>
            <person name="Mihova T."/>
            <person name="Mittelman R."/>
            <person name="Mlenga V."/>
            <person name="Montmayeur A."/>
            <person name="Mulrain L."/>
            <person name="Navidi A."/>
            <person name="Naylor J."/>
            <person name="Negash T."/>
            <person name="Nguyen T."/>
            <person name="Nguyen N."/>
            <person name="Nicol R."/>
            <person name="Norbu C."/>
            <person name="Norbu N."/>
            <person name="Novod N."/>
            <person name="O'Neill B."/>
            <person name="Osman S."/>
            <person name="Markiewicz E."/>
            <person name="Oyono O.L."/>
            <person name="Patti C."/>
            <person name="Phunkhang P."/>
            <person name="Pierre F."/>
            <person name="Priest M."/>
            <person name="Raghuraman S."/>
            <person name="Rege F."/>
            <person name="Reyes R."/>
            <person name="Rise C."/>
            <person name="Rogov P."/>
            <person name="Ross K."/>
            <person name="Ryan E."/>
            <person name="Settipalli S."/>
            <person name="Shea T."/>
            <person name="Sherpa N."/>
            <person name="Shi L."/>
            <person name="Shih D."/>
            <person name="Sparrow T."/>
            <person name="Spaulding J."/>
            <person name="Stalker J."/>
            <person name="Stange-Thomann N."/>
            <person name="Stavropoulos S."/>
            <person name="Stone C."/>
            <person name="Strader C."/>
            <person name="Tesfaye S."/>
            <person name="Thomson T."/>
            <person name="Thoulutsang Y."/>
            <person name="Thoulutsang D."/>
            <person name="Topham K."/>
            <person name="Topping I."/>
            <person name="Tsamla T."/>
            <person name="Vassiliev H."/>
            <person name="Vo A."/>
            <person name="Wangchuk T."/>
            <person name="Wangdi T."/>
            <person name="Weiand M."/>
            <person name="Wilkinson J."/>
            <person name="Wilson A."/>
            <person name="Yadav S."/>
            <person name="Young G."/>
            <person name="Yu Q."/>
            <person name="Zembek L."/>
            <person name="Zhong D."/>
            <person name="Zimmer A."/>
            <person name="Zwirko Z."/>
            <person name="Jaffe D.B."/>
            <person name="Alvarez P."/>
            <person name="Brockman W."/>
            <person name="Butler J."/>
            <person name="Chin C."/>
            <person name="Gnerre S."/>
            <person name="Grabherr M."/>
            <person name="Kleber M."/>
            <person name="Mauceli E."/>
            <person name="MacCallum I."/>
        </authorList>
    </citation>
    <scope>NUCLEOTIDE SEQUENCE [LARGE SCALE GENOMIC DNA]</scope>
    <source>
        <strain evidence="3">Tucson 14030-0811.24</strain>
    </source>
</reference>
<dbReference type="PANTHER" id="PTHR36694">
    <property type="entry name" value="PASIFLORA 1, ISOFORM A-RELATED"/>
    <property type="match status" value="1"/>
</dbReference>
<keyword evidence="1" id="KW-1133">Transmembrane helix</keyword>
<feature type="transmembrane region" description="Helical" evidence="1">
    <location>
        <begin position="93"/>
        <end position="115"/>
    </location>
</feature>
<keyword evidence="3" id="KW-1185">Reference proteome</keyword>
<evidence type="ECO:0000313" key="3">
    <source>
        <dbReference type="Proteomes" id="UP000007798"/>
    </source>
</evidence>
<name>B4MYG3_DROWI</name>
<protein>
    <submittedName>
        <fullName evidence="2">Uncharacterized protein</fullName>
    </submittedName>
</protein>
<dbReference type="HOGENOM" id="CLU_095447_0_0_1"/>
<keyword evidence="1" id="KW-0812">Transmembrane</keyword>
<dbReference type="PANTHER" id="PTHR36694:SF4">
    <property type="entry name" value="LD42595P"/>
    <property type="match status" value="1"/>
</dbReference>
<proteinExistence type="predicted"/>
<dbReference type="InParanoid" id="B4MYG3"/>
<feature type="transmembrane region" description="Helical" evidence="1">
    <location>
        <begin position="21"/>
        <end position="47"/>
    </location>
</feature>
<dbReference type="eggNOG" id="ENOG502T3TX">
    <property type="taxonomic scope" value="Eukaryota"/>
</dbReference>
<dbReference type="GO" id="GO:0035159">
    <property type="term" value="P:regulation of tube length, open tracheal system"/>
    <property type="evidence" value="ECO:0007669"/>
    <property type="project" value="TreeGrafter"/>
</dbReference>
<evidence type="ECO:0000256" key="1">
    <source>
        <dbReference type="SAM" id="Phobius"/>
    </source>
</evidence>
<dbReference type="KEGG" id="dwi:6643226"/>
<dbReference type="FunCoup" id="B4MYG3">
    <property type="interactions" value="8"/>
</dbReference>
<evidence type="ECO:0000313" key="2">
    <source>
        <dbReference type="EMBL" id="EDW77152.2"/>
    </source>
</evidence>
<dbReference type="GO" id="GO:0060857">
    <property type="term" value="P:establishment of glial blood-brain barrier"/>
    <property type="evidence" value="ECO:0007669"/>
    <property type="project" value="TreeGrafter"/>
</dbReference>
<dbReference type="GO" id="GO:0019991">
    <property type="term" value="P:septate junction assembly"/>
    <property type="evidence" value="ECO:0007669"/>
    <property type="project" value="TreeGrafter"/>
</dbReference>